<dbReference type="InterPro" id="IPR010905">
    <property type="entry name" value="Glyco_hydro_88"/>
</dbReference>
<comment type="caution">
    <text evidence="3">The sequence shown here is derived from an EMBL/GenBank/DDBJ whole genome shotgun (WGS) entry which is preliminary data.</text>
</comment>
<keyword evidence="1 3" id="KW-0378">Hydrolase</keyword>
<dbReference type="PANTHER" id="PTHR36845">
    <property type="entry name" value="HYDROLASE, PUTATIVE (AFU_ORTHOLOGUE AFUA_7G05090)-RELATED"/>
    <property type="match status" value="1"/>
</dbReference>
<proteinExistence type="inferred from homology"/>
<dbReference type="Proteomes" id="UP001247805">
    <property type="component" value="Unassembled WGS sequence"/>
</dbReference>
<evidence type="ECO:0000313" key="3">
    <source>
        <dbReference type="EMBL" id="MDU0353267.1"/>
    </source>
</evidence>
<dbReference type="EMBL" id="JAWDIO010000002">
    <property type="protein sequence ID" value="MDU0353267.1"/>
    <property type="molecule type" value="Genomic_DNA"/>
</dbReference>
<gene>
    <name evidence="3" type="ORF">RS130_04380</name>
</gene>
<dbReference type="InterPro" id="IPR012341">
    <property type="entry name" value="6hp_glycosidase-like_sf"/>
</dbReference>
<name>A0ABU3STD5_9ALTE</name>
<organism evidence="3 4">
    <name type="scientific">Paraglaciecola aquimarina</name>
    <dbReference type="NCBI Taxonomy" id="1235557"/>
    <lineage>
        <taxon>Bacteria</taxon>
        <taxon>Pseudomonadati</taxon>
        <taxon>Pseudomonadota</taxon>
        <taxon>Gammaproteobacteria</taxon>
        <taxon>Alteromonadales</taxon>
        <taxon>Alteromonadaceae</taxon>
        <taxon>Paraglaciecola</taxon>
    </lineage>
</organism>
<accession>A0ABU3STD5</accession>
<dbReference type="GO" id="GO:0016787">
    <property type="term" value="F:hydrolase activity"/>
    <property type="evidence" value="ECO:0007669"/>
    <property type="project" value="UniProtKB-KW"/>
</dbReference>
<evidence type="ECO:0000256" key="2">
    <source>
        <dbReference type="ARBA" id="ARBA00038358"/>
    </source>
</evidence>
<dbReference type="InterPro" id="IPR008928">
    <property type="entry name" value="6-hairpin_glycosidase_sf"/>
</dbReference>
<keyword evidence="4" id="KW-1185">Reference proteome</keyword>
<dbReference type="PANTHER" id="PTHR36845:SF1">
    <property type="entry name" value="HYDROLASE, PUTATIVE (AFU_ORTHOLOGUE AFUA_7G05090)-RELATED"/>
    <property type="match status" value="1"/>
</dbReference>
<dbReference type="InterPro" id="IPR052369">
    <property type="entry name" value="UG_Glycosaminoglycan_Hydrolase"/>
</dbReference>
<reference evidence="3 4" key="1">
    <citation type="submission" date="2023-10" db="EMBL/GenBank/DDBJ databases">
        <title>Glaciecola aquimarina strain GGW-M5 nov., isolated from a coastal seawater.</title>
        <authorList>
            <person name="Bayburt H."/>
            <person name="Kim J.M."/>
            <person name="Choi B.J."/>
            <person name="Jeon C.O."/>
        </authorList>
    </citation>
    <scope>NUCLEOTIDE SEQUENCE [LARGE SCALE GENOMIC DNA]</scope>
    <source>
        <strain evidence="3 4">KCTC 32108</strain>
    </source>
</reference>
<evidence type="ECO:0000313" key="4">
    <source>
        <dbReference type="Proteomes" id="UP001247805"/>
    </source>
</evidence>
<dbReference type="RefSeq" id="WP_316027969.1">
    <property type="nucleotide sequence ID" value="NZ_JAWDIO010000002.1"/>
</dbReference>
<comment type="similarity">
    <text evidence="2">Belongs to the glycosyl hydrolase 88 family.</text>
</comment>
<dbReference type="SUPFAM" id="SSF48208">
    <property type="entry name" value="Six-hairpin glycosidases"/>
    <property type="match status" value="1"/>
</dbReference>
<protein>
    <submittedName>
        <fullName evidence="3">Glycoside hydrolase family 88 protein</fullName>
    </submittedName>
</protein>
<dbReference type="Pfam" id="PF07470">
    <property type="entry name" value="Glyco_hydro_88"/>
    <property type="match status" value="1"/>
</dbReference>
<evidence type="ECO:0000256" key="1">
    <source>
        <dbReference type="ARBA" id="ARBA00022801"/>
    </source>
</evidence>
<dbReference type="Gene3D" id="1.50.10.10">
    <property type="match status" value="1"/>
</dbReference>
<sequence length="298" mass="33782">MLAKNQKREQVDHHDLGFLYSLSCIAGYKNTGNSEAKEAAILAADCLLERYLEPAGIIQAWGDLNDPNEAGRMIIDCNLNLPLLYWASEETGNLRYKNAANSHIRQSLRYLVREDASTFHTYFLDTITGKALRGATHQGFSDESCWSRGQAWGMSGFPLVYRFYPAPALIEQACRVTNYFLNRLPEDLVCYWDLDFTQGDQPRDSSSAAIAVCGILELLKSLPLNDPDRHTYEAAAKSILVSLINNYTNDNHTLGAGLLEHGVYHKPNNVGVDEYCIWGDYFYLEALTRFNQTWEPYW</sequence>